<evidence type="ECO:0000313" key="5">
    <source>
        <dbReference type="EMBL" id="MFC4346526.1"/>
    </source>
</evidence>
<organism evidence="5 6">
    <name type="scientific">Kordiimonas lipolytica</name>
    <dbReference type="NCBI Taxonomy" id="1662421"/>
    <lineage>
        <taxon>Bacteria</taxon>
        <taxon>Pseudomonadati</taxon>
        <taxon>Pseudomonadota</taxon>
        <taxon>Alphaproteobacteria</taxon>
        <taxon>Kordiimonadales</taxon>
        <taxon>Kordiimonadaceae</taxon>
        <taxon>Kordiimonas</taxon>
    </lineage>
</organism>
<sequence length="328" mass="35643">MTDLIIPNWHPLLVHFTVGLTVSSTLFLILSKVVQKKHVTIFETAGKWTLWLGAAITVLTVLAGIQAFNSVAHDDIAHKVMKVHRAWALGTAATIILVAVWVYKSKTISAAVIAASLALTGLVGVTGYLGAELVYRHGLGVMRLPDASGEGHDHGGDASHSHDSDHQEEAAGHDEDHDHAAAGVESDRHEPTAPAVIDGHSHSGMSAQDYAQHFQEALYSGNFESVAASFAADAVIFENGVREASLENYLEHHLKPEMPMLEAAQRKLLKQDVQEKANLAVVTTSATLSFMNNDKRYDFYSVETLGLVKVDGEWKVSHAHWSSRPIKK</sequence>
<dbReference type="EMBL" id="JBHSCR010000001">
    <property type="protein sequence ID" value="MFC4346526.1"/>
    <property type="molecule type" value="Genomic_DNA"/>
</dbReference>
<feature type="compositionally biased region" description="Basic and acidic residues" evidence="1">
    <location>
        <begin position="149"/>
        <end position="191"/>
    </location>
</feature>
<keyword evidence="2" id="KW-0472">Membrane</keyword>
<dbReference type="Proteomes" id="UP001595776">
    <property type="component" value="Unassembled WGS sequence"/>
</dbReference>
<dbReference type="InterPro" id="IPR019251">
    <property type="entry name" value="DUF2231_TM"/>
</dbReference>
<protein>
    <submittedName>
        <fullName evidence="5">DUF2231 domain-containing protein</fullName>
    </submittedName>
</protein>
<name>A0ABV8U6X4_9PROT</name>
<comment type="caution">
    <text evidence="5">The sequence shown here is derived from an EMBL/GenBank/DDBJ whole genome shotgun (WGS) entry which is preliminary data.</text>
</comment>
<dbReference type="Pfam" id="PF13474">
    <property type="entry name" value="SnoaL_3"/>
    <property type="match status" value="1"/>
</dbReference>
<keyword evidence="2" id="KW-1133">Transmembrane helix</keyword>
<feature type="transmembrane region" description="Helical" evidence="2">
    <location>
        <begin position="109"/>
        <end position="135"/>
    </location>
</feature>
<feature type="transmembrane region" description="Helical" evidence="2">
    <location>
        <begin position="50"/>
        <end position="72"/>
    </location>
</feature>
<feature type="transmembrane region" description="Helical" evidence="2">
    <location>
        <begin position="12"/>
        <end position="30"/>
    </location>
</feature>
<evidence type="ECO:0000259" key="3">
    <source>
        <dbReference type="Pfam" id="PF09990"/>
    </source>
</evidence>
<dbReference type="Pfam" id="PF09990">
    <property type="entry name" value="DUF2231"/>
    <property type="match status" value="1"/>
</dbReference>
<feature type="domain" description="DUF2231" evidence="3">
    <location>
        <begin position="10"/>
        <end position="141"/>
    </location>
</feature>
<feature type="transmembrane region" description="Helical" evidence="2">
    <location>
        <begin position="84"/>
        <end position="103"/>
    </location>
</feature>
<keyword evidence="2" id="KW-0812">Transmembrane</keyword>
<dbReference type="InterPro" id="IPR032710">
    <property type="entry name" value="NTF2-like_dom_sf"/>
</dbReference>
<dbReference type="Gene3D" id="3.10.450.50">
    <property type="match status" value="1"/>
</dbReference>
<reference evidence="6" key="1">
    <citation type="journal article" date="2019" name="Int. J. Syst. Evol. Microbiol.">
        <title>The Global Catalogue of Microorganisms (GCM) 10K type strain sequencing project: providing services to taxonomists for standard genome sequencing and annotation.</title>
        <authorList>
            <consortium name="The Broad Institute Genomics Platform"/>
            <consortium name="The Broad Institute Genome Sequencing Center for Infectious Disease"/>
            <person name="Wu L."/>
            <person name="Ma J."/>
        </authorList>
    </citation>
    <scope>NUCLEOTIDE SEQUENCE [LARGE SCALE GENOMIC DNA]</scope>
    <source>
        <strain evidence="6">CGMCC 1.15304</strain>
    </source>
</reference>
<accession>A0ABV8U6X4</accession>
<evidence type="ECO:0000313" key="6">
    <source>
        <dbReference type="Proteomes" id="UP001595776"/>
    </source>
</evidence>
<dbReference type="RefSeq" id="WP_068150198.1">
    <property type="nucleotide sequence ID" value="NZ_JBHSCR010000001.1"/>
</dbReference>
<keyword evidence="6" id="KW-1185">Reference proteome</keyword>
<feature type="region of interest" description="Disordered" evidence="1">
    <location>
        <begin position="146"/>
        <end position="202"/>
    </location>
</feature>
<feature type="domain" description="SnoaL-like" evidence="4">
    <location>
        <begin position="212"/>
        <end position="322"/>
    </location>
</feature>
<dbReference type="InterPro" id="IPR037401">
    <property type="entry name" value="SnoaL-like"/>
</dbReference>
<proteinExistence type="predicted"/>
<dbReference type="SUPFAM" id="SSF54427">
    <property type="entry name" value="NTF2-like"/>
    <property type="match status" value="1"/>
</dbReference>
<evidence type="ECO:0000256" key="1">
    <source>
        <dbReference type="SAM" id="MobiDB-lite"/>
    </source>
</evidence>
<evidence type="ECO:0000259" key="4">
    <source>
        <dbReference type="Pfam" id="PF13474"/>
    </source>
</evidence>
<evidence type="ECO:0000256" key="2">
    <source>
        <dbReference type="SAM" id="Phobius"/>
    </source>
</evidence>
<gene>
    <name evidence="5" type="ORF">ACFO5Q_01540</name>
</gene>